<dbReference type="OrthoDB" id="3252468at2"/>
<dbReference type="RefSeq" id="WP_124934121.1">
    <property type="nucleotide sequence ID" value="NZ_RQZC01000014.1"/>
</dbReference>
<accession>A0A3P1V5I7</accession>
<dbReference type="InterPro" id="IPR029058">
    <property type="entry name" value="AB_hydrolase_fold"/>
</dbReference>
<feature type="region of interest" description="Disordered" evidence="1">
    <location>
        <begin position="1"/>
        <end position="45"/>
    </location>
</feature>
<dbReference type="Proteomes" id="UP000271272">
    <property type="component" value="Unassembled WGS sequence"/>
</dbReference>
<organism evidence="3 4">
    <name type="scientific">Actinomyces bowdenii</name>
    <dbReference type="NCBI Taxonomy" id="131109"/>
    <lineage>
        <taxon>Bacteria</taxon>
        <taxon>Bacillati</taxon>
        <taxon>Actinomycetota</taxon>
        <taxon>Actinomycetes</taxon>
        <taxon>Actinomycetales</taxon>
        <taxon>Actinomycetaceae</taxon>
        <taxon>Actinomyces</taxon>
    </lineage>
</organism>
<evidence type="ECO:0000313" key="4">
    <source>
        <dbReference type="Proteomes" id="UP000271272"/>
    </source>
</evidence>
<protein>
    <recommendedName>
        <fullName evidence="2">Peptidase S33 tripeptidyl aminopeptidase-like C-terminal domain-containing protein</fullName>
    </recommendedName>
</protein>
<name>A0A3P1V5I7_9ACTO</name>
<dbReference type="SUPFAM" id="SSF53474">
    <property type="entry name" value="alpha/beta-Hydrolases"/>
    <property type="match status" value="1"/>
</dbReference>
<comment type="caution">
    <text evidence="3">The sequence shown here is derived from an EMBL/GenBank/DDBJ whole genome shotgun (WGS) entry which is preliminary data.</text>
</comment>
<evidence type="ECO:0000313" key="3">
    <source>
        <dbReference type="EMBL" id="RRD28916.1"/>
    </source>
</evidence>
<dbReference type="EMBL" id="RQZC01000014">
    <property type="protein sequence ID" value="RRD28916.1"/>
    <property type="molecule type" value="Genomic_DNA"/>
</dbReference>
<evidence type="ECO:0000256" key="1">
    <source>
        <dbReference type="SAM" id="MobiDB-lite"/>
    </source>
</evidence>
<proteinExistence type="predicted"/>
<feature type="compositionally biased region" description="Basic and acidic residues" evidence="1">
    <location>
        <begin position="1"/>
        <end position="11"/>
    </location>
</feature>
<gene>
    <name evidence="3" type="ORF">EII10_08720</name>
</gene>
<dbReference type="InterPro" id="IPR013595">
    <property type="entry name" value="Pept_S33_TAP-like_C"/>
</dbReference>
<sequence length="183" mass="19539">MRTTTCHDPDRAGPTSGNEPDEPARSPPLTRPAAGSSKRIDHPFFGGASNAMEAYCRDWEPGRRPRPRRSAPRAQTRFIGAAEDARTLYPWAQSLADQLDNGHLLTVEGYGHGASGSCAGATMIDFLINGTIPAEGAICTPSSLPTFDNLHEIVLLRAWKTPISCKLSKVGVSGASGRSLPRS</sequence>
<dbReference type="AlphaFoldDB" id="A0A3P1V5I7"/>
<keyword evidence="4" id="KW-1185">Reference proteome</keyword>
<reference evidence="3 4" key="1">
    <citation type="submission" date="2018-11" db="EMBL/GenBank/DDBJ databases">
        <title>Genomes From Bacteria Associated with the Canine Oral Cavity: a Test Case for Automated Genome-Based Taxonomic Assignment.</title>
        <authorList>
            <person name="Coil D.A."/>
            <person name="Jospin G."/>
            <person name="Darling A.E."/>
            <person name="Wallis C."/>
            <person name="Davis I.J."/>
            <person name="Harris S."/>
            <person name="Eisen J.A."/>
            <person name="Holcombe L.J."/>
            <person name="O'Flynn C."/>
        </authorList>
    </citation>
    <scope>NUCLEOTIDE SEQUENCE [LARGE SCALE GENOMIC DNA]</scope>
    <source>
        <strain evidence="3 4">OH5050</strain>
    </source>
</reference>
<evidence type="ECO:0000259" key="2">
    <source>
        <dbReference type="Pfam" id="PF08386"/>
    </source>
</evidence>
<feature type="domain" description="Peptidase S33 tripeptidyl aminopeptidase-like C-terminal" evidence="2">
    <location>
        <begin position="43"/>
        <end position="139"/>
    </location>
</feature>
<dbReference type="Pfam" id="PF08386">
    <property type="entry name" value="Abhydrolase_4"/>
    <property type="match status" value="1"/>
</dbReference>